<comment type="caution">
    <text evidence="2">The sequence shown here is derived from an EMBL/GenBank/DDBJ whole genome shotgun (WGS) entry which is preliminary data.</text>
</comment>
<dbReference type="AlphaFoldDB" id="A0A1E3HVW8"/>
<protein>
    <submittedName>
        <fullName evidence="2">Uncharacterized protein</fullName>
    </submittedName>
</protein>
<dbReference type="Proteomes" id="UP000094065">
    <property type="component" value="Unassembled WGS sequence"/>
</dbReference>
<name>A0A1E3HVW8_9TREE</name>
<evidence type="ECO:0000313" key="2">
    <source>
        <dbReference type="EMBL" id="ODN80450.1"/>
    </source>
</evidence>
<proteinExistence type="predicted"/>
<gene>
    <name evidence="2" type="ORF">L202_02690</name>
</gene>
<evidence type="ECO:0000313" key="3">
    <source>
        <dbReference type="Proteomes" id="UP000094065"/>
    </source>
</evidence>
<reference evidence="2 3" key="1">
    <citation type="submission" date="2016-06" db="EMBL/GenBank/DDBJ databases">
        <title>Evolution of pathogenesis and genome organization in the Tremellales.</title>
        <authorList>
            <person name="Cuomo C."/>
            <person name="Litvintseva A."/>
            <person name="Heitman J."/>
            <person name="Chen Y."/>
            <person name="Sun S."/>
            <person name="Springer D."/>
            <person name="Dromer F."/>
            <person name="Young S."/>
            <person name="Zeng Q."/>
            <person name="Chapman S."/>
            <person name="Gujja S."/>
            <person name="Saif S."/>
            <person name="Birren B."/>
        </authorList>
    </citation>
    <scope>NUCLEOTIDE SEQUENCE [LARGE SCALE GENOMIC DNA]</scope>
    <source>
        <strain evidence="2 3">CBS 6039</strain>
    </source>
</reference>
<evidence type="ECO:0000256" key="1">
    <source>
        <dbReference type="SAM" id="Coils"/>
    </source>
</evidence>
<keyword evidence="3" id="KW-1185">Reference proteome</keyword>
<keyword evidence="1" id="KW-0175">Coiled coil</keyword>
<organism evidence="2 3">
    <name type="scientific">Cryptococcus amylolentus CBS 6039</name>
    <dbReference type="NCBI Taxonomy" id="1295533"/>
    <lineage>
        <taxon>Eukaryota</taxon>
        <taxon>Fungi</taxon>
        <taxon>Dikarya</taxon>
        <taxon>Basidiomycota</taxon>
        <taxon>Agaricomycotina</taxon>
        <taxon>Tremellomycetes</taxon>
        <taxon>Tremellales</taxon>
        <taxon>Cryptococcaceae</taxon>
        <taxon>Cryptococcus</taxon>
    </lineage>
</organism>
<accession>A0A1E3HVW8</accession>
<dbReference type="RefSeq" id="XP_018995016.1">
    <property type="nucleotide sequence ID" value="XM_019136347.1"/>
</dbReference>
<dbReference type="OrthoDB" id="2578230at2759"/>
<dbReference type="GeneID" id="30153999"/>
<sequence length="84" mass="9987">MERLQKIAKEHTQRRHDEMIQLETKKMEAEKERVEVEKKKAEQQVLASKLEMWHKHVLFNMERRGMLYEAAAADASVVMPSFMS</sequence>
<dbReference type="EMBL" id="AWGJ01000004">
    <property type="protein sequence ID" value="ODN80450.1"/>
    <property type="molecule type" value="Genomic_DNA"/>
</dbReference>
<feature type="coiled-coil region" evidence="1">
    <location>
        <begin position="19"/>
        <end position="51"/>
    </location>
</feature>